<dbReference type="Pfam" id="PF01554">
    <property type="entry name" value="MatE"/>
    <property type="match status" value="2"/>
</dbReference>
<dbReference type="EMBL" id="QZEW01000177">
    <property type="protein sequence ID" value="RJL00150.1"/>
    <property type="molecule type" value="Genomic_DNA"/>
</dbReference>
<evidence type="ECO:0000313" key="8">
    <source>
        <dbReference type="Proteomes" id="UP000283587"/>
    </source>
</evidence>
<keyword evidence="5 6" id="KW-0472">Membrane</keyword>
<keyword evidence="3 6" id="KW-0812">Transmembrane</keyword>
<dbReference type="GO" id="GO:0015297">
    <property type="term" value="F:antiporter activity"/>
    <property type="evidence" value="ECO:0007669"/>
    <property type="project" value="InterPro"/>
</dbReference>
<evidence type="ECO:0000256" key="5">
    <source>
        <dbReference type="ARBA" id="ARBA00023136"/>
    </source>
</evidence>
<dbReference type="NCBIfam" id="TIGR00797">
    <property type="entry name" value="matE"/>
    <property type="match status" value="1"/>
</dbReference>
<evidence type="ECO:0000256" key="3">
    <source>
        <dbReference type="ARBA" id="ARBA00022692"/>
    </source>
</evidence>
<sequence length="449" mass="47933">MTPLPDEITNRRVLRIALPILLSNATIPLLGLVDTAVIGQLGSAPAIGAVAMGAVILSSIYLLFGFLRMGTSGLAAQAWGRGEPQAVSTVLYRALIIAALAGLALILLQAPIMAGTFALAPASDQVETGARTYIGIRIWGAPATISIYAITGLLIALERTRAVLALQIWINMVNILLDLWFVLGLGWGVAGIAAATLVAEYSGLALGLWFCRAHFAPHLRATWTELLDRAELRVMMAMNVDLIIRALLLQFSFTSFVFLSAGLGDVKLAANQVLMQFMHLIAYVLDGFAFAAEALVGQAVGAKALHRLRRAASLSGQWALGGALLLSVALLLGGPSLIRLMTTSPEVQAEAMRYLPWLAVAPIASVASYIFDGIFVGATMTRQMRQAMLISVLLYGATIALLLPVWGNHALWAALIVMNVSRSITMALRYPLAEARLREPAEAMRRDGG</sequence>
<feature type="transmembrane region" description="Helical" evidence="6">
    <location>
        <begin position="12"/>
        <end position="33"/>
    </location>
</feature>
<dbReference type="PANTHER" id="PTHR42893">
    <property type="entry name" value="PROTEIN DETOXIFICATION 44, CHLOROPLASTIC-RELATED"/>
    <property type="match status" value="1"/>
</dbReference>
<dbReference type="PANTHER" id="PTHR42893:SF46">
    <property type="entry name" value="PROTEIN DETOXIFICATION 44, CHLOROPLASTIC"/>
    <property type="match status" value="1"/>
</dbReference>
<dbReference type="GO" id="GO:0005886">
    <property type="term" value="C:plasma membrane"/>
    <property type="evidence" value="ECO:0007669"/>
    <property type="project" value="TreeGrafter"/>
</dbReference>
<dbReference type="OrthoDB" id="9789527at2"/>
<feature type="transmembrane region" description="Helical" evidence="6">
    <location>
        <begin position="273"/>
        <end position="297"/>
    </location>
</feature>
<proteinExistence type="inferred from homology"/>
<feature type="transmembrane region" description="Helical" evidence="6">
    <location>
        <begin position="354"/>
        <end position="375"/>
    </location>
</feature>
<evidence type="ECO:0000256" key="4">
    <source>
        <dbReference type="ARBA" id="ARBA00022989"/>
    </source>
</evidence>
<dbReference type="GO" id="GO:0042910">
    <property type="term" value="F:xenobiotic transmembrane transporter activity"/>
    <property type="evidence" value="ECO:0007669"/>
    <property type="project" value="InterPro"/>
</dbReference>
<evidence type="ECO:0000313" key="7">
    <source>
        <dbReference type="EMBL" id="RJL00150.1"/>
    </source>
</evidence>
<dbReference type="AlphaFoldDB" id="A0A418ZS99"/>
<keyword evidence="8" id="KW-1185">Reference proteome</keyword>
<feature type="transmembrane region" description="Helical" evidence="6">
    <location>
        <begin position="387"/>
        <end position="406"/>
    </location>
</feature>
<feature type="transmembrane region" description="Helical" evidence="6">
    <location>
        <begin position="189"/>
        <end position="211"/>
    </location>
</feature>
<organism evidence="7 8">
    <name type="scientific">Paracoccus siganidrum</name>
    <dbReference type="NCBI Taxonomy" id="1276757"/>
    <lineage>
        <taxon>Bacteria</taxon>
        <taxon>Pseudomonadati</taxon>
        <taxon>Pseudomonadota</taxon>
        <taxon>Alphaproteobacteria</taxon>
        <taxon>Rhodobacterales</taxon>
        <taxon>Paracoccaceae</taxon>
        <taxon>Paracoccus</taxon>
    </lineage>
</organism>
<reference evidence="8" key="1">
    <citation type="submission" date="2018-09" db="EMBL/GenBank/DDBJ databases">
        <title>Paracoccus onubensis nov. sp. a moderate halophilic bacterium isolated from Gruta de las Maravillas (Aracena, Spain).</title>
        <authorList>
            <person name="Jurado V."/>
            <person name="Gutierrez-Patricio S."/>
            <person name="Gonzalez-Pimentel J.L."/>
            <person name="Miller A.Z."/>
            <person name="Laiz L."/>
            <person name="Saiz-Jimenez C."/>
        </authorList>
    </citation>
    <scope>NUCLEOTIDE SEQUENCE [LARGE SCALE GENOMIC DNA]</scope>
    <source>
        <strain evidence="8">DSM 26381</strain>
    </source>
</reference>
<feature type="transmembrane region" description="Helical" evidence="6">
    <location>
        <begin position="164"/>
        <end position="183"/>
    </location>
</feature>
<dbReference type="CDD" id="cd13136">
    <property type="entry name" value="MATE_DinF_like"/>
    <property type="match status" value="1"/>
</dbReference>
<evidence type="ECO:0000256" key="6">
    <source>
        <dbReference type="SAM" id="Phobius"/>
    </source>
</evidence>
<feature type="transmembrane region" description="Helical" evidence="6">
    <location>
        <begin position="318"/>
        <end position="342"/>
    </location>
</feature>
<name>A0A418ZS99_9RHOB</name>
<dbReference type="Proteomes" id="UP000283587">
    <property type="component" value="Unassembled WGS sequence"/>
</dbReference>
<dbReference type="InterPro" id="IPR044644">
    <property type="entry name" value="DinF-like"/>
</dbReference>
<feature type="transmembrane region" description="Helical" evidence="6">
    <location>
        <begin position="45"/>
        <end position="69"/>
    </location>
</feature>
<accession>A0A418ZS99</accession>
<evidence type="ECO:0000256" key="2">
    <source>
        <dbReference type="ARBA" id="ARBA00010199"/>
    </source>
</evidence>
<keyword evidence="4 6" id="KW-1133">Transmembrane helix</keyword>
<feature type="transmembrane region" description="Helical" evidence="6">
    <location>
        <begin position="134"/>
        <end position="157"/>
    </location>
</feature>
<feature type="transmembrane region" description="Helical" evidence="6">
    <location>
        <begin position="90"/>
        <end position="114"/>
    </location>
</feature>
<gene>
    <name evidence="7" type="ORF">D3P05_22950</name>
</gene>
<comment type="similarity">
    <text evidence="2">Belongs to the multi antimicrobial extrusion (MATE) (TC 2.A.66.1) family.</text>
</comment>
<protein>
    <submittedName>
        <fullName evidence="7">MATE family efflux transporter</fullName>
    </submittedName>
</protein>
<comment type="subcellular location">
    <subcellularLocation>
        <location evidence="1">Membrane</location>
        <topology evidence="1">Multi-pass membrane protein</topology>
    </subcellularLocation>
</comment>
<dbReference type="RefSeq" id="WP_119901057.1">
    <property type="nucleotide sequence ID" value="NZ_QNRC01000009.1"/>
</dbReference>
<evidence type="ECO:0000256" key="1">
    <source>
        <dbReference type="ARBA" id="ARBA00004141"/>
    </source>
</evidence>
<feature type="transmembrane region" description="Helical" evidence="6">
    <location>
        <begin position="242"/>
        <end position="261"/>
    </location>
</feature>
<dbReference type="InterPro" id="IPR002528">
    <property type="entry name" value="MATE_fam"/>
</dbReference>
<comment type="caution">
    <text evidence="7">The sequence shown here is derived from an EMBL/GenBank/DDBJ whole genome shotgun (WGS) entry which is preliminary data.</text>
</comment>